<gene>
    <name evidence="3" type="ORF">GCM10017783_04260</name>
</gene>
<accession>A0ABQ3K4Y0</accession>
<dbReference type="Gene3D" id="3.40.50.620">
    <property type="entry name" value="HUPs"/>
    <property type="match status" value="1"/>
</dbReference>
<evidence type="ECO:0000256" key="1">
    <source>
        <dbReference type="ARBA" id="ARBA00008791"/>
    </source>
</evidence>
<dbReference type="PRINTS" id="PR01438">
    <property type="entry name" value="UNVRSLSTRESS"/>
</dbReference>
<comment type="caution">
    <text evidence="3">The sequence shown here is derived from an EMBL/GenBank/DDBJ whole genome shotgun (WGS) entry which is preliminary data.</text>
</comment>
<protein>
    <submittedName>
        <fullName evidence="3">Universal stress protein</fullName>
    </submittedName>
</protein>
<dbReference type="Pfam" id="PF00582">
    <property type="entry name" value="Usp"/>
    <property type="match status" value="1"/>
</dbReference>
<organism evidence="3 4">
    <name type="scientific">Deinococcus piscis</name>
    <dbReference type="NCBI Taxonomy" id="394230"/>
    <lineage>
        <taxon>Bacteria</taxon>
        <taxon>Thermotogati</taxon>
        <taxon>Deinococcota</taxon>
        <taxon>Deinococci</taxon>
        <taxon>Deinococcales</taxon>
        <taxon>Deinococcaceae</taxon>
        <taxon>Deinococcus</taxon>
    </lineage>
</organism>
<dbReference type="PANTHER" id="PTHR46268">
    <property type="entry name" value="STRESS RESPONSE PROTEIN NHAX"/>
    <property type="match status" value="1"/>
</dbReference>
<evidence type="ECO:0000313" key="4">
    <source>
        <dbReference type="Proteomes" id="UP000632154"/>
    </source>
</evidence>
<keyword evidence="4" id="KW-1185">Reference proteome</keyword>
<dbReference type="EMBL" id="BNAL01000003">
    <property type="protein sequence ID" value="GHF95502.1"/>
    <property type="molecule type" value="Genomic_DNA"/>
</dbReference>
<evidence type="ECO:0000313" key="3">
    <source>
        <dbReference type="EMBL" id="GHF95502.1"/>
    </source>
</evidence>
<dbReference type="InterPro" id="IPR014729">
    <property type="entry name" value="Rossmann-like_a/b/a_fold"/>
</dbReference>
<dbReference type="InterPro" id="IPR006015">
    <property type="entry name" value="Universal_stress_UspA"/>
</dbReference>
<comment type="similarity">
    <text evidence="1">Belongs to the universal stress protein A family.</text>
</comment>
<dbReference type="Proteomes" id="UP000632154">
    <property type="component" value="Unassembled WGS sequence"/>
</dbReference>
<evidence type="ECO:0000259" key="2">
    <source>
        <dbReference type="Pfam" id="PF00582"/>
    </source>
</evidence>
<feature type="domain" description="UspA" evidence="2">
    <location>
        <begin position="8"/>
        <end position="145"/>
    </location>
</feature>
<sequence length="157" mass="16602">MSNSAGGFSRIAVGIDFSSSSLHALDVARTRFPEAELRLLHAVDVRVTASPDVMGGLTPMSYDPALLDTIEQGDAQQLTALVREGESYEQLVGDPVTSLLDAAQAWGADLLIVGTHARGPLEHLFLGSTAEKLVARSPVPVLTVRQPNPEPSTGGMR</sequence>
<dbReference type="SUPFAM" id="SSF52402">
    <property type="entry name" value="Adenine nucleotide alpha hydrolases-like"/>
    <property type="match status" value="1"/>
</dbReference>
<dbReference type="RefSeq" id="WP_189642024.1">
    <property type="nucleotide sequence ID" value="NZ_BNAL01000003.1"/>
</dbReference>
<dbReference type="InterPro" id="IPR006016">
    <property type="entry name" value="UspA"/>
</dbReference>
<reference evidence="4" key="1">
    <citation type="journal article" date="2019" name="Int. J. Syst. Evol. Microbiol.">
        <title>The Global Catalogue of Microorganisms (GCM) 10K type strain sequencing project: providing services to taxonomists for standard genome sequencing and annotation.</title>
        <authorList>
            <consortium name="The Broad Institute Genomics Platform"/>
            <consortium name="The Broad Institute Genome Sequencing Center for Infectious Disease"/>
            <person name="Wu L."/>
            <person name="Ma J."/>
        </authorList>
    </citation>
    <scope>NUCLEOTIDE SEQUENCE [LARGE SCALE GENOMIC DNA]</scope>
    <source>
        <strain evidence="4">CGMCC 1.18439</strain>
    </source>
</reference>
<name>A0ABQ3K4Y0_9DEIO</name>
<dbReference type="CDD" id="cd00293">
    <property type="entry name" value="USP-like"/>
    <property type="match status" value="1"/>
</dbReference>
<proteinExistence type="inferred from homology"/>
<dbReference type="PANTHER" id="PTHR46268:SF6">
    <property type="entry name" value="UNIVERSAL STRESS PROTEIN UP12"/>
    <property type="match status" value="1"/>
</dbReference>